<dbReference type="InterPro" id="IPR003661">
    <property type="entry name" value="HisK_dim/P_dom"/>
</dbReference>
<comment type="subcellular location">
    <subcellularLocation>
        <location evidence="2">Cell membrane</location>
        <topology evidence="2">Multi-pass membrane protein</topology>
    </subcellularLocation>
</comment>
<proteinExistence type="predicted"/>
<keyword evidence="13 14" id="KW-0472">Membrane</keyword>
<dbReference type="Gene3D" id="3.30.565.10">
    <property type="entry name" value="Histidine kinase-like ATPase, C-terminal domain"/>
    <property type="match status" value="1"/>
</dbReference>
<dbReference type="EMBL" id="MPTB01000016">
    <property type="protein sequence ID" value="OMD47279.1"/>
    <property type="molecule type" value="Genomic_DNA"/>
</dbReference>
<accession>A0ABX3HAM6</accession>
<evidence type="ECO:0000256" key="13">
    <source>
        <dbReference type="ARBA" id="ARBA00023136"/>
    </source>
</evidence>
<dbReference type="SUPFAM" id="SSF55874">
    <property type="entry name" value="ATPase domain of HSP90 chaperone/DNA topoisomerase II/histidine kinase"/>
    <property type="match status" value="1"/>
</dbReference>
<evidence type="ECO:0000256" key="8">
    <source>
        <dbReference type="ARBA" id="ARBA00022741"/>
    </source>
</evidence>
<dbReference type="InterPro" id="IPR050351">
    <property type="entry name" value="BphY/WalK/GraS-like"/>
</dbReference>
<dbReference type="InterPro" id="IPR005467">
    <property type="entry name" value="His_kinase_dom"/>
</dbReference>
<comment type="caution">
    <text evidence="16">The sequence shown here is derived from an EMBL/GenBank/DDBJ whole genome shotgun (WGS) entry which is preliminary data.</text>
</comment>
<protein>
    <recommendedName>
        <fullName evidence="3">histidine kinase</fullName>
        <ecNumber evidence="3">2.7.13.3</ecNumber>
    </recommendedName>
</protein>
<evidence type="ECO:0000259" key="15">
    <source>
        <dbReference type="PROSITE" id="PS50109"/>
    </source>
</evidence>
<evidence type="ECO:0000256" key="11">
    <source>
        <dbReference type="ARBA" id="ARBA00022989"/>
    </source>
</evidence>
<evidence type="ECO:0000256" key="6">
    <source>
        <dbReference type="ARBA" id="ARBA00022679"/>
    </source>
</evidence>
<comment type="catalytic activity">
    <reaction evidence="1">
        <text>ATP + protein L-histidine = ADP + protein N-phospho-L-histidine.</text>
        <dbReference type="EC" id="2.7.13.3"/>
    </reaction>
</comment>
<keyword evidence="10" id="KW-0067">ATP-binding</keyword>
<dbReference type="SMART" id="SM00387">
    <property type="entry name" value="HATPase_c"/>
    <property type="match status" value="1"/>
</dbReference>
<keyword evidence="17" id="KW-1185">Reference proteome</keyword>
<evidence type="ECO:0000313" key="16">
    <source>
        <dbReference type="EMBL" id="OMD47279.1"/>
    </source>
</evidence>
<evidence type="ECO:0000256" key="1">
    <source>
        <dbReference type="ARBA" id="ARBA00000085"/>
    </source>
</evidence>
<evidence type="ECO:0000256" key="2">
    <source>
        <dbReference type="ARBA" id="ARBA00004651"/>
    </source>
</evidence>
<organism evidence="16 17">
    <name type="scientific">Paenibacillus borealis</name>
    <dbReference type="NCBI Taxonomy" id="160799"/>
    <lineage>
        <taxon>Bacteria</taxon>
        <taxon>Bacillati</taxon>
        <taxon>Bacillota</taxon>
        <taxon>Bacilli</taxon>
        <taxon>Bacillales</taxon>
        <taxon>Paenibacillaceae</taxon>
        <taxon>Paenibacillus</taxon>
    </lineage>
</organism>
<dbReference type="CDD" id="cd00082">
    <property type="entry name" value="HisKA"/>
    <property type="match status" value="1"/>
</dbReference>
<evidence type="ECO:0000256" key="4">
    <source>
        <dbReference type="ARBA" id="ARBA00022475"/>
    </source>
</evidence>
<keyword evidence="7 14" id="KW-0812">Transmembrane</keyword>
<reference evidence="16 17" key="1">
    <citation type="submission" date="2016-10" db="EMBL/GenBank/DDBJ databases">
        <title>Paenibacillus species isolates.</title>
        <authorList>
            <person name="Beno S.M."/>
        </authorList>
    </citation>
    <scope>NUCLEOTIDE SEQUENCE [LARGE SCALE GENOMIC DNA]</scope>
    <source>
        <strain evidence="16 17">FSL H7-0744</strain>
    </source>
</reference>
<dbReference type="InterPro" id="IPR036097">
    <property type="entry name" value="HisK_dim/P_sf"/>
</dbReference>
<evidence type="ECO:0000256" key="5">
    <source>
        <dbReference type="ARBA" id="ARBA00022553"/>
    </source>
</evidence>
<evidence type="ECO:0000256" key="7">
    <source>
        <dbReference type="ARBA" id="ARBA00022692"/>
    </source>
</evidence>
<evidence type="ECO:0000256" key="10">
    <source>
        <dbReference type="ARBA" id="ARBA00022840"/>
    </source>
</evidence>
<keyword evidence="5" id="KW-0597">Phosphoprotein</keyword>
<evidence type="ECO:0000256" key="3">
    <source>
        <dbReference type="ARBA" id="ARBA00012438"/>
    </source>
</evidence>
<keyword evidence="6" id="KW-0808">Transferase</keyword>
<evidence type="ECO:0000313" key="17">
    <source>
        <dbReference type="Proteomes" id="UP000187412"/>
    </source>
</evidence>
<feature type="domain" description="Histidine kinase" evidence="15">
    <location>
        <begin position="123"/>
        <end position="339"/>
    </location>
</feature>
<dbReference type="Proteomes" id="UP000187412">
    <property type="component" value="Unassembled WGS sequence"/>
</dbReference>
<keyword evidence="12" id="KW-0902">Two-component regulatory system</keyword>
<dbReference type="SUPFAM" id="SSF47384">
    <property type="entry name" value="Homodimeric domain of signal transducing histidine kinase"/>
    <property type="match status" value="1"/>
</dbReference>
<name>A0ABX3HAM6_PAEBO</name>
<gene>
    <name evidence="16" type="ORF">BSK56_13940</name>
</gene>
<evidence type="ECO:0000256" key="12">
    <source>
        <dbReference type="ARBA" id="ARBA00023012"/>
    </source>
</evidence>
<dbReference type="Gene3D" id="1.10.287.130">
    <property type="match status" value="1"/>
</dbReference>
<dbReference type="PRINTS" id="PR00344">
    <property type="entry name" value="BCTRLSENSOR"/>
</dbReference>
<feature type="transmembrane region" description="Helical" evidence="14">
    <location>
        <begin position="15"/>
        <end position="36"/>
    </location>
</feature>
<keyword evidence="9" id="KW-0418">Kinase</keyword>
<keyword evidence="8" id="KW-0547">Nucleotide-binding</keyword>
<dbReference type="Pfam" id="PF02518">
    <property type="entry name" value="HATPase_c"/>
    <property type="match status" value="1"/>
</dbReference>
<keyword evidence="11 14" id="KW-1133">Transmembrane helix</keyword>
<dbReference type="InterPro" id="IPR036890">
    <property type="entry name" value="HATPase_C_sf"/>
</dbReference>
<dbReference type="PANTHER" id="PTHR45453:SF2">
    <property type="entry name" value="HISTIDINE KINASE"/>
    <property type="match status" value="1"/>
</dbReference>
<dbReference type="PANTHER" id="PTHR45453">
    <property type="entry name" value="PHOSPHATE REGULON SENSOR PROTEIN PHOR"/>
    <property type="match status" value="1"/>
</dbReference>
<keyword evidence="4" id="KW-1003">Cell membrane</keyword>
<evidence type="ECO:0000256" key="14">
    <source>
        <dbReference type="SAM" id="Phobius"/>
    </source>
</evidence>
<sequence length="348" mass="40780">MMNVRLFKDFMRDHLGITLFYFISHLMVSLYCKHYISGSIQLMYMFSIYLYLYLVFMIFRFIKYSSTRKEIMMLTENVDIEDKSYSCEQLAIITLIQRIHHTYQEQLHEVQTQAANTHAFLSQWIHNMKTPLSVIDLILQNHKLNGTGEEVALKHIEEEKERMFSMLNQMLKFFRLEQFTRDYNPENINLLESLRSIINSKRNQYIYNNVYPVVECPYENIMVTTDSKWNSAMLEQIISNSIKYSDAKERSKPIVFHIEQAGALTVLSIRDEGIGIDKIDLQRVFQPFFTGKNGRSQHQATGIGLYVCSEIARKLGHPLEIESKVGRGTEVKITYLSKMKDNVTQMNG</sequence>
<dbReference type="InterPro" id="IPR004358">
    <property type="entry name" value="Sig_transdc_His_kin-like_C"/>
</dbReference>
<dbReference type="EC" id="2.7.13.3" evidence="3"/>
<dbReference type="PROSITE" id="PS50109">
    <property type="entry name" value="HIS_KIN"/>
    <property type="match status" value="1"/>
</dbReference>
<feature type="transmembrane region" description="Helical" evidence="14">
    <location>
        <begin position="42"/>
        <end position="62"/>
    </location>
</feature>
<evidence type="ECO:0000256" key="9">
    <source>
        <dbReference type="ARBA" id="ARBA00022777"/>
    </source>
</evidence>
<dbReference type="InterPro" id="IPR003594">
    <property type="entry name" value="HATPase_dom"/>
</dbReference>